<dbReference type="EMBL" id="LJIJ01001284">
    <property type="protein sequence ID" value="ODM92252.1"/>
    <property type="molecule type" value="Genomic_DNA"/>
</dbReference>
<name>A0A1D2MH73_ORCCI</name>
<evidence type="ECO:0000313" key="2">
    <source>
        <dbReference type="EMBL" id="ODM92252.1"/>
    </source>
</evidence>
<dbReference type="AlphaFoldDB" id="A0A1D2MH73"/>
<accession>A0A1D2MH73</accession>
<proteinExistence type="predicted"/>
<evidence type="ECO:0000313" key="3">
    <source>
        <dbReference type="Proteomes" id="UP000094527"/>
    </source>
</evidence>
<dbReference type="InterPro" id="IPR032675">
    <property type="entry name" value="LRR_dom_sf"/>
</dbReference>
<sequence>MGGKRRSKKTGGVEGSKKTKVEAESQQAPPVPEPDCSDPMMNSVVLQTLFKFASIEEIKTYRQVCRIWNEVSLVRMRRDGWVRLVSSKSETNGLYFEDYLDEINGVATTSNPFQFGKHPYNNFKLNNFKRISLVDGDDGRQLEFWSKCGPKMKQLEISNSSFRSVKDFEGIFFRFVPSLKCLYLKETTISVSQPGKGKKRTEIDLKDAPPELTINSLEELNLIRAGRSDFLSPVKWRRFLGQYPKMKSLSVANNVRFNFRSPGHDLDNILTAMTTVAREQGISWNLEKLDLLFMGTAVFETHHLQPFQQLQLPITTLRLQVGYNTASNEFEELLKTCAPTLRKLVVYRDPDDLDALTELWLTGRGVRPRLDFLAFTPNLERCILAQDIGNSLLAAGSRVSGHETLERLRGKPGDNPVAPLIEKNVMENTDFSKLEHLVCPKLEELIISGRDETIFSPGHVAALCRVMPNLKTLMLGLGNDGFRVACEGWKQLEVLIVQPCELDQYGLTGNAPISTLKQRLPNLTDLKRLRYFGMGCLSTSNGWNKRSSTNLVNESVLNAILPLENLEGLTAVYDDDEDKMSREVRDQLRSKFPRSQIRENGNCAHEWTFSDPWGGQGRY</sequence>
<keyword evidence="3" id="KW-1185">Reference proteome</keyword>
<organism evidence="2 3">
    <name type="scientific">Orchesella cincta</name>
    <name type="common">Springtail</name>
    <name type="synonym">Podura cincta</name>
    <dbReference type="NCBI Taxonomy" id="48709"/>
    <lineage>
        <taxon>Eukaryota</taxon>
        <taxon>Metazoa</taxon>
        <taxon>Ecdysozoa</taxon>
        <taxon>Arthropoda</taxon>
        <taxon>Hexapoda</taxon>
        <taxon>Collembola</taxon>
        <taxon>Entomobryomorpha</taxon>
        <taxon>Entomobryoidea</taxon>
        <taxon>Orchesellidae</taxon>
        <taxon>Orchesellinae</taxon>
        <taxon>Orchesella</taxon>
    </lineage>
</organism>
<evidence type="ECO:0008006" key="4">
    <source>
        <dbReference type="Google" id="ProtNLM"/>
    </source>
</evidence>
<feature type="region of interest" description="Disordered" evidence="1">
    <location>
        <begin position="1"/>
        <end position="38"/>
    </location>
</feature>
<comment type="caution">
    <text evidence="2">The sequence shown here is derived from an EMBL/GenBank/DDBJ whole genome shotgun (WGS) entry which is preliminary data.</text>
</comment>
<gene>
    <name evidence="2" type="ORF">Ocin01_14430</name>
</gene>
<dbReference type="SUPFAM" id="SSF52047">
    <property type="entry name" value="RNI-like"/>
    <property type="match status" value="1"/>
</dbReference>
<dbReference type="Proteomes" id="UP000094527">
    <property type="component" value="Unassembled WGS sequence"/>
</dbReference>
<protein>
    <recommendedName>
        <fullName evidence="4">F-box domain-containing protein</fullName>
    </recommendedName>
</protein>
<dbReference type="Gene3D" id="3.80.10.10">
    <property type="entry name" value="Ribonuclease Inhibitor"/>
    <property type="match status" value="1"/>
</dbReference>
<evidence type="ECO:0000256" key="1">
    <source>
        <dbReference type="SAM" id="MobiDB-lite"/>
    </source>
</evidence>
<reference evidence="2 3" key="1">
    <citation type="journal article" date="2016" name="Genome Biol. Evol.">
        <title>Gene Family Evolution Reflects Adaptation to Soil Environmental Stressors in the Genome of the Collembolan Orchesella cincta.</title>
        <authorList>
            <person name="Faddeeva-Vakhrusheva A."/>
            <person name="Derks M.F."/>
            <person name="Anvar S.Y."/>
            <person name="Agamennone V."/>
            <person name="Suring W."/>
            <person name="Smit S."/>
            <person name="van Straalen N.M."/>
            <person name="Roelofs D."/>
        </authorList>
    </citation>
    <scope>NUCLEOTIDE SEQUENCE [LARGE SCALE GENOMIC DNA]</scope>
    <source>
        <tissue evidence="2">Mixed pool</tissue>
    </source>
</reference>